<proteinExistence type="predicted"/>
<feature type="region of interest" description="Disordered" evidence="1">
    <location>
        <begin position="116"/>
        <end position="136"/>
    </location>
</feature>
<dbReference type="AlphaFoldDB" id="A0A6A6HUX6"/>
<evidence type="ECO:0000313" key="3">
    <source>
        <dbReference type="Proteomes" id="UP000800094"/>
    </source>
</evidence>
<feature type="non-terminal residue" evidence="2">
    <location>
        <position position="1"/>
    </location>
</feature>
<dbReference type="RefSeq" id="XP_033676566.1">
    <property type="nucleotide sequence ID" value="XM_033822588.1"/>
</dbReference>
<dbReference type="OrthoDB" id="3640263at2759"/>
<feature type="non-terminal residue" evidence="2">
    <location>
        <position position="165"/>
    </location>
</feature>
<sequence length="165" mass="19042">KRRNLTSIQTLSTFKKALKKDEFALHFNVMALYLRCIHLLRRIQEHCLTHAPLDYPWEAFHEGLDMNHVINCMMLDLAGARRLHGSMFPAAVKFLREVIEKEGDTEYAQATARCEMKPNGGDTKVDEIEPSFENPPEDSMPLLTRGMFWMVVVRDENGDCRMPFG</sequence>
<protein>
    <submittedName>
        <fullName evidence="2">Uncharacterized protein</fullName>
    </submittedName>
</protein>
<evidence type="ECO:0000313" key="2">
    <source>
        <dbReference type="EMBL" id="KAF2241562.1"/>
    </source>
</evidence>
<dbReference type="Proteomes" id="UP000800094">
    <property type="component" value="Unassembled WGS sequence"/>
</dbReference>
<dbReference type="GeneID" id="54575918"/>
<gene>
    <name evidence="2" type="ORF">BU26DRAFT_382305</name>
</gene>
<organism evidence="2 3">
    <name type="scientific">Trematosphaeria pertusa</name>
    <dbReference type="NCBI Taxonomy" id="390896"/>
    <lineage>
        <taxon>Eukaryota</taxon>
        <taxon>Fungi</taxon>
        <taxon>Dikarya</taxon>
        <taxon>Ascomycota</taxon>
        <taxon>Pezizomycotina</taxon>
        <taxon>Dothideomycetes</taxon>
        <taxon>Pleosporomycetidae</taxon>
        <taxon>Pleosporales</taxon>
        <taxon>Massarineae</taxon>
        <taxon>Trematosphaeriaceae</taxon>
        <taxon>Trematosphaeria</taxon>
    </lineage>
</organism>
<accession>A0A6A6HUX6</accession>
<name>A0A6A6HUX6_9PLEO</name>
<keyword evidence="3" id="KW-1185">Reference proteome</keyword>
<reference evidence="2" key="1">
    <citation type="journal article" date="2020" name="Stud. Mycol.">
        <title>101 Dothideomycetes genomes: a test case for predicting lifestyles and emergence of pathogens.</title>
        <authorList>
            <person name="Haridas S."/>
            <person name="Albert R."/>
            <person name="Binder M."/>
            <person name="Bloem J."/>
            <person name="Labutti K."/>
            <person name="Salamov A."/>
            <person name="Andreopoulos B."/>
            <person name="Baker S."/>
            <person name="Barry K."/>
            <person name="Bills G."/>
            <person name="Bluhm B."/>
            <person name="Cannon C."/>
            <person name="Castanera R."/>
            <person name="Culley D."/>
            <person name="Daum C."/>
            <person name="Ezra D."/>
            <person name="Gonzalez J."/>
            <person name="Henrissat B."/>
            <person name="Kuo A."/>
            <person name="Liang C."/>
            <person name="Lipzen A."/>
            <person name="Lutzoni F."/>
            <person name="Magnuson J."/>
            <person name="Mondo S."/>
            <person name="Nolan M."/>
            <person name="Ohm R."/>
            <person name="Pangilinan J."/>
            <person name="Park H.-J."/>
            <person name="Ramirez L."/>
            <person name="Alfaro M."/>
            <person name="Sun H."/>
            <person name="Tritt A."/>
            <person name="Yoshinaga Y."/>
            <person name="Zwiers L.-H."/>
            <person name="Turgeon B."/>
            <person name="Goodwin S."/>
            <person name="Spatafora J."/>
            <person name="Crous P."/>
            <person name="Grigoriev I."/>
        </authorList>
    </citation>
    <scope>NUCLEOTIDE SEQUENCE</scope>
    <source>
        <strain evidence="2">CBS 122368</strain>
    </source>
</reference>
<evidence type="ECO:0000256" key="1">
    <source>
        <dbReference type="SAM" id="MobiDB-lite"/>
    </source>
</evidence>
<dbReference type="EMBL" id="ML987211">
    <property type="protein sequence ID" value="KAF2241562.1"/>
    <property type="molecule type" value="Genomic_DNA"/>
</dbReference>